<dbReference type="SUPFAM" id="SSF48452">
    <property type="entry name" value="TPR-like"/>
    <property type="match status" value="1"/>
</dbReference>
<dbReference type="Proteomes" id="UP001283341">
    <property type="component" value="Unassembled WGS sequence"/>
</dbReference>
<dbReference type="SUPFAM" id="SSF52540">
    <property type="entry name" value="P-loop containing nucleoside triphosphate hydrolases"/>
    <property type="match status" value="1"/>
</dbReference>
<dbReference type="InterPro" id="IPR000073">
    <property type="entry name" value="AB_hydrolase_1"/>
</dbReference>
<comment type="caution">
    <text evidence="3">The sequence shown here is derived from an EMBL/GenBank/DDBJ whole genome shotgun (WGS) entry which is preliminary data.</text>
</comment>
<dbReference type="InterPro" id="IPR011990">
    <property type="entry name" value="TPR-like_helical_dom_sf"/>
</dbReference>
<dbReference type="Gene3D" id="3.40.50.1820">
    <property type="entry name" value="alpha/beta hydrolase"/>
    <property type="match status" value="1"/>
</dbReference>
<dbReference type="PANTHER" id="PTHR48182">
    <property type="entry name" value="PROTEIN SERAC1"/>
    <property type="match status" value="1"/>
</dbReference>
<dbReference type="Gene3D" id="3.40.50.300">
    <property type="entry name" value="P-loop containing nucleotide triphosphate hydrolases"/>
    <property type="match status" value="1"/>
</dbReference>
<evidence type="ECO:0000259" key="2">
    <source>
        <dbReference type="Pfam" id="PF12697"/>
    </source>
</evidence>
<feature type="region of interest" description="Disordered" evidence="1">
    <location>
        <begin position="15"/>
        <end position="40"/>
    </location>
</feature>
<protein>
    <recommendedName>
        <fullName evidence="2">AB hydrolase-1 domain-containing protein</fullName>
    </recommendedName>
</protein>
<dbReference type="InterPro" id="IPR027417">
    <property type="entry name" value="P-loop_NTPase"/>
</dbReference>
<gene>
    <name evidence="3" type="ORF">B0H66DRAFT_602162</name>
</gene>
<dbReference type="Pfam" id="PF13424">
    <property type="entry name" value="TPR_12"/>
    <property type="match status" value="1"/>
</dbReference>
<reference evidence="3" key="2">
    <citation type="submission" date="2023-06" db="EMBL/GenBank/DDBJ databases">
        <authorList>
            <consortium name="Lawrence Berkeley National Laboratory"/>
            <person name="Haridas S."/>
            <person name="Hensen N."/>
            <person name="Bonometti L."/>
            <person name="Westerberg I."/>
            <person name="Brannstrom I.O."/>
            <person name="Guillou S."/>
            <person name="Cros-Aarteil S."/>
            <person name="Calhoun S."/>
            <person name="Kuo A."/>
            <person name="Mondo S."/>
            <person name="Pangilinan J."/>
            <person name="Riley R."/>
            <person name="Labutti K."/>
            <person name="Andreopoulos B."/>
            <person name="Lipzen A."/>
            <person name="Chen C."/>
            <person name="Yanf M."/>
            <person name="Daum C."/>
            <person name="Ng V."/>
            <person name="Clum A."/>
            <person name="Steindorff A."/>
            <person name="Ohm R."/>
            <person name="Martin F."/>
            <person name="Silar P."/>
            <person name="Natvig D."/>
            <person name="Lalanne C."/>
            <person name="Gautier V."/>
            <person name="Ament-Velasquez S.L."/>
            <person name="Kruys A."/>
            <person name="Hutchinson M.I."/>
            <person name="Powell A.J."/>
            <person name="Barry K."/>
            <person name="Miller A.N."/>
            <person name="Grigoriev I.V."/>
            <person name="Debuchy R."/>
            <person name="Gladieux P."/>
            <person name="Thoren M.H."/>
            <person name="Johannesson H."/>
        </authorList>
    </citation>
    <scope>NUCLEOTIDE SEQUENCE</scope>
    <source>
        <strain evidence="3">CBS 118394</strain>
    </source>
</reference>
<feature type="compositionally biased region" description="Basic and acidic residues" evidence="1">
    <location>
        <begin position="938"/>
        <end position="957"/>
    </location>
</feature>
<feature type="region of interest" description="Disordered" evidence="1">
    <location>
        <begin position="938"/>
        <end position="959"/>
    </location>
</feature>
<feature type="domain" description="AB hydrolase-1" evidence="2">
    <location>
        <begin position="80"/>
        <end position="338"/>
    </location>
</feature>
<dbReference type="Pfam" id="PF12697">
    <property type="entry name" value="Abhydrolase_6"/>
    <property type="match status" value="1"/>
</dbReference>
<dbReference type="SUPFAM" id="SSF53474">
    <property type="entry name" value="alpha/beta-Hydrolases"/>
    <property type="match status" value="1"/>
</dbReference>
<reference evidence="3" key="1">
    <citation type="journal article" date="2023" name="Mol. Phylogenet. Evol.">
        <title>Genome-scale phylogeny and comparative genomics of the fungal order Sordariales.</title>
        <authorList>
            <person name="Hensen N."/>
            <person name="Bonometti L."/>
            <person name="Westerberg I."/>
            <person name="Brannstrom I.O."/>
            <person name="Guillou S."/>
            <person name="Cros-Aarteil S."/>
            <person name="Calhoun S."/>
            <person name="Haridas S."/>
            <person name="Kuo A."/>
            <person name="Mondo S."/>
            <person name="Pangilinan J."/>
            <person name="Riley R."/>
            <person name="LaButti K."/>
            <person name="Andreopoulos B."/>
            <person name="Lipzen A."/>
            <person name="Chen C."/>
            <person name="Yan M."/>
            <person name="Daum C."/>
            <person name="Ng V."/>
            <person name="Clum A."/>
            <person name="Steindorff A."/>
            <person name="Ohm R.A."/>
            <person name="Martin F."/>
            <person name="Silar P."/>
            <person name="Natvig D.O."/>
            <person name="Lalanne C."/>
            <person name="Gautier V."/>
            <person name="Ament-Velasquez S.L."/>
            <person name="Kruys A."/>
            <person name="Hutchinson M.I."/>
            <person name="Powell A.J."/>
            <person name="Barry K."/>
            <person name="Miller A.N."/>
            <person name="Grigoriev I.V."/>
            <person name="Debuchy R."/>
            <person name="Gladieux P."/>
            <person name="Hiltunen Thoren M."/>
            <person name="Johannesson H."/>
        </authorList>
    </citation>
    <scope>NUCLEOTIDE SEQUENCE</scope>
    <source>
        <strain evidence="3">CBS 118394</strain>
    </source>
</reference>
<evidence type="ECO:0000313" key="3">
    <source>
        <dbReference type="EMBL" id="KAK3322732.1"/>
    </source>
</evidence>
<dbReference type="Gene3D" id="1.25.40.10">
    <property type="entry name" value="Tetratricopeptide repeat domain"/>
    <property type="match status" value="1"/>
</dbReference>
<proteinExistence type="predicted"/>
<accession>A0AAE0ICQ3</accession>
<dbReference type="EMBL" id="JAUEDM010000003">
    <property type="protein sequence ID" value="KAK3322732.1"/>
    <property type="molecule type" value="Genomic_DNA"/>
</dbReference>
<dbReference type="InterPro" id="IPR029058">
    <property type="entry name" value="AB_hydrolase_fold"/>
</dbReference>
<sequence>MSRFGGGRLRRTWNSLRRRSHDDPDITSDGDTAAAGGDDNDERLRVICNPEDCKVDIIAVHGLGKSFGDWTTQTKDGAPGGLWLETLLPKSAAGARIMTYCYNAEALSPQVLVRKILYSLALDLVHRVKQRREGEPAKSRRPVIFVAHSLGGLVVQRALVIASESSDVSLQDVELSTAGLLFFGTPSTSLSADGLADAIIKIARFSTSKRRRLHASEEGAIREDAAWFLSEMEAFKPIESRIETESFIEAVKTTFRTNSSRSSLIVGATTAAFPGTNSYRLQARHTSLVKFDGPDDPGYQRFVDALSAMIKAAQTRVAEKWLVHDNAERLLSGGHRAYMESGFGIESWVPDGVPLMGSRQHIAHGLEQTVDECSRKGDLTIVIAHGDKGAGKTTVARHYALNVLERIRSGRSERDFVFWINAESRDTVVASFLELARRIEDYYWTQLEDSKAGLDLDRPKDRAQLCEDLGFPAVEKMLAVTDAKDLDSIEVKSAVKAVKNWLLRKGNRWLLVYDNVTGAFDLMEFLPLHTHGHTIIIPADKDRCPWGRVEYKIQGMSEKEALTELVPPEEQLKSMPWKVCNEIRELALSIVSRIDYHSSQQISLIAAHLRSNPTVAHYRQYLEALNKDLRYTMRWSAFTQSQQALVKQILSVVSLLSPSDMIPREVFSVIPDVYRHNSKPVDRLRLDSESISTALAILVDEKVVMTPAKKDDAAAMEKTEPPAAYYYLLPKPGGSWVPSSDLWATKDEEEEAQRMTCRSLVSAVKRHQKTLSNGGVVQDNLIETQAFSRLLLPHARKCSAFIAVIEKQYHHNNHAETTGDDDDGDWQVLGDLCRAHGDSESAIHWFKLALSITAGSSGCPRHLRPEERTRVSLDLAAVYLERKDTSACRSVLSDMRIAGVVRAHFDLDFRFRLLGAAERVVEGRIDLAQGEFAALVEKSEKENSTQREERSSRDREGQANTNRTILAVHKLAASLKAGGKLEEARAYYRRAFQGYRFALGQYHPVTLDVGEEYADLLHLQGSFPAAEEIVTECIRAKEAMLGREHISTITSIAKRATLLDLQSRFDEADEGYAVALVGMTHCLGRTHALTVATLENKALSYRMRARQYEKAKKERALDEAVTLYGEVIRRKKEGGFETRDIRSSVDRLSDMTQKEAYLRNKLP</sequence>
<name>A0AAE0ICQ3_9PEZI</name>
<evidence type="ECO:0000313" key="4">
    <source>
        <dbReference type="Proteomes" id="UP001283341"/>
    </source>
</evidence>
<dbReference type="PANTHER" id="PTHR48182:SF3">
    <property type="entry name" value="DUF676 DOMAIN-CONTAINING PROTEIN"/>
    <property type="match status" value="1"/>
</dbReference>
<evidence type="ECO:0000256" key="1">
    <source>
        <dbReference type="SAM" id="MobiDB-lite"/>
    </source>
</evidence>
<dbReference type="InterPro" id="IPR052374">
    <property type="entry name" value="SERAC1"/>
</dbReference>
<dbReference type="AlphaFoldDB" id="A0AAE0ICQ3"/>
<keyword evidence="4" id="KW-1185">Reference proteome</keyword>
<organism evidence="3 4">
    <name type="scientific">Apodospora peruviana</name>
    <dbReference type="NCBI Taxonomy" id="516989"/>
    <lineage>
        <taxon>Eukaryota</taxon>
        <taxon>Fungi</taxon>
        <taxon>Dikarya</taxon>
        <taxon>Ascomycota</taxon>
        <taxon>Pezizomycotina</taxon>
        <taxon>Sordariomycetes</taxon>
        <taxon>Sordariomycetidae</taxon>
        <taxon>Sordariales</taxon>
        <taxon>Lasiosphaeriaceae</taxon>
        <taxon>Apodospora</taxon>
    </lineage>
</organism>